<dbReference type="InterPro" id="IPR012893">
    <property type="entry name" value="HipA-like_C"/>
</dbReference>
<dbReference type="EMBL" id="LLXU01000058">
    <property type="protein sequence ID" value="KRG46061.1"/>
    <property type="molecule type" value="Genomic_DNA"/>
</dbReference>
<dbReference type="OrthoDB" id="9805913at2"/>
<keyword evidence="2" id="KW-0808">Transferase</keyword>
<dbReference type="InterPro" id="IPR017508">
    <property type="entry name" value="HipA_N1"/>
</dbReference>
<evidence type="ECO:0000259" key="4">
    <source>
        <dbReference type="Pfam" id="PF07804"/>
    </source>
</evidence>
<dbReference type="Proteomes" id="UP000051802">
    <property type="component" value="Unassembled WGS sequence"/>
</dbReference>
<evidence type="ECO:0000313" key="7">
    <source>
        <dbReference type="Proteomes" id="UP000051802"/>
    </source>
</evidence>
<dbReference type="AlphaFoldDB" id="A0A0R0ALG8"/>
<evidence type="ECO:0000259" key="5">
    <source>
        <dbReference type="Pfam" id="PF13657"/>
    </source>
</evidence>
<gene>
    <name evidence="6" type="ORF">ARC20_06590</name>
</gene>
<dbReference type="GO" id="GO:0004674">
    <property type="term" value="F:protein serine/threonine kinase activity"/>
    <property type="evidence" value="ECO:0007669"/>
    <property type="project" value="TreeGrafter"/>
</dbReference>
<proteinExistence type="inferred from homology"/>
<evidence type="ECO:0000256" key="2">
    <source>
        <dbReference type="ARBA" id="ARBA00022679"/>
    </source>
</evidence>
<accession>A0A0R0ALG8</accession>
<comment type="caution">
    <text evidence="6">The sequence shown here is derived from an EMBL/GenBank/DDBJ whole genome shotgun (WGS) entry which is preliminary data.</text>
</comment>
<dbReference type="GO" id="GO:0005829">
    <property type="term" value="C:cytosol"/>
    <property type="evidence" value="ECO:0007669"/>
    <property type="project" value="TreeGrafter"/>
</dbReference>
<keyword evidence="3 6" id="KW-0418">Kinase</keyword>
<name>A0A0R0ALG8_9GAMM</name>
<dbReference type="RefSeq" id="WP_057645529.1">
    <property type="nucleotide sequence ID" value="NZ_LLXU01000058.1"/>
</dbReference>
<reference evidence="6 7" key="1">
    <citation type="submission" date="2015-10" db="EMBL/GenBank/DDBJ databases">
        <title>Genome sequencing and analysis of members of genus Stenotrophomonas.</title>
        <authorList>
            <person name="Patil P.P."/>
            <person name="Midha S."/>
            <person name="Patil P.B."/>
        </authorList>
    </citation>
    <scope>NUCLEOTIDE SEQUENCE [LARGE SCALE GENOMIC DNA]</scope>
    <source>
        <strain evidence="6 7">JCM 16536</strain>
    </source>
</reference>
<protein>
    <submittedName>
        <fullName evidence="6">Phosphatidylinositol kinase</fullName>
    </submittedName>
</protein>
<dbReference type="STRING" id="676599.ARC20_06590"/>
<evidence type="ECO:0000256" key="3">
    <source>
        <dbReference type="ARBA" id="ARBA00022777"/>
    </source>
</evidence>
<comment type="similarity">
    <text evidence="1">Belongs to the HipA Ser/Thr kinase family.</text>
</comment>
<evidence type="ECO:0000313" key="6">
    <source>
        <dbReference type="EMBL" id="KRG46061.1"/>
    </source>
</evidence>
<dbReference type="PANTHER" id="PTHR37419">
    <property type="entry name" value="SERINE/THREONINE-PROTEIN KINASE TOXIN HIPA"/>
    <property type="match status" value="1"/>
</dbReference>
<dbReference type="InterPro" id="IPR052028">
    <property type="entry name" value="HipA_Ser/Thr_kinase"/>
</dbReference>
<dbReference type="PANTHER" id="PTHR37419:SF8">
    <property type="entry name" value="TOXIN YJJJ"/>
    <property type="match status" value="1"/>
</dbReference>
<keyword evidence="7" id="KW-1185">Reference proteome</keyword>
<evidence type="ECO:0000256" key="1">
    <source>
        <dbReference type="ARBA" id="ARBA00010164"/>
    </source>
</evidence>
<dbReference type="Pfam" id="PF07804">
    <property type="entry name" value="HipA_C"/>
    <property type="match status" value="1"/>
</dbReference>
<dbReference type="Pfam" id="PF13657">
    <property type="entry name" value="Couple_hipA"/>
    <property type="match status" value="1"/>
</dbReference>
<dbReference type="Gene3D" id="1.10.1070.20">
    <property type="match status" value="1"/>
</dbReference>
<organism evidence="6 7">
    <name type="scientific">Stenotrophomonas panacihumi</name>
    <dbReference type="NCBI Taxonomy" id="676599"/>
    <lineage>
        <taxon>Bacteria</taxon>
        <taxon>Pseudomonadati</taxon>
        <taxon>Pseudomonadota</taxon>
        <taxon>Gammaproteobacteria</taxon>
        <taxon>Lysobacterales</taxon>
        <taxon>Lysobacteraceae</taxon>
        <taxon>Stenotrophomonas</taxon>
    </lineage>
</organism>
<feature type="domain" description="HipA N-terminal subdomain 1" evidence="5">
    <location>
        <begin position="20"/>
        <end position="115"/>
    </location>
</feature>
<sequence length="419" mass="47032">MSECFVYITLPGQEEAVTAGRFELDAGRDGVPVGRFVYGRRYLQRDDAVEFDPVELRLGEREYRTTHHKGVFGVLRDAGPDYWGRLVIERHAGRPPADELGYLLESADDRAGALGFGLGVQPPAPRREYNQTLALARLQQIAEALLDEAARTDVTAVQVAELMRAGTSMGGARPKVVVEDNGELWLAKFNLKDDRWNMARVEHAMLRLAARCGLDVAQSKVVSVGGRDVLLVRRFDRDKTERGYFRHRMVSGLSLLRADEGYQDRPRWSYLLLAEEVRRACLEAEKDVQELFRRMCFNALISNNDDHPRNHALLARDRHWQLAPAYDLTPNPQVSIERRDLALTVGDFGRAATAQNLLSQATRFGLRPGDAAALVEAMRETVQAQWFATTRAAGVSEADCDRIAGAFVYPGFQTTMERE</sequence>
<feature type="domain" description="HipA-like C-terminal" evidence="4">
    <location>
        <begin position="167"/>
        <end position="386"/>
    </location>
</feature>